<dbReference type="InterPro" id="IPR042253">
    <property type="entry name" value="Pglycerate_mutase_ApgM_sf"/>
</dbReference>
<dbReference type="Proteomes" id="UP000288892">
    <property type="component" value="Unassembled WGS sequence"/>
</dbReference>
<dbReference type="EC" id="5.4.2.12" evidence="8"/>
<dbReference type="AlphaFoldDB" id="A0A444JHF1"/>
<evidence type="ECO:0000313" key="9">
    <source>
        <dbReference type="Proteomes" id="UP000288892"/>
    </source>
</evidence>
<accession>A0A444JHF1</accession>
<evidence type="ECO:0000256" key="5">
    <source>
        <dbReference type="ARBA" id="ARBA00023152"/>
    </source>
</evidence>
<dbReference type="PANTHER" id="PTHR31209:SF4">
    <property type="entry name" value="2,3-BISPHOSPHOGLYCERATE-INDEPENDENT PHOSPHOGLYCERATE MUTASE"/>
    <property type="match status" value="1"/>
</dbReference>
<reference evidence="8 9" key="1">
    <citation type="submission" date="2017-01" db="EMBL/GenBank/DDBJ databases">
        <title>The cable genome- insights into the physiology and evolution of filamentous bacteria capable of sulfide oxidation via long distance electron transfer.</title>
        <authorList>
            <person name="Schreiber L."/>
            <person name="Bjerg J.T."/>
            <person name="Boggild A."/>
            <person name="Van De Vossenberg J."/>
            <person name="Meysman F."/>
            <person name="Nielsen L.P."/>
            <person name="Schramm A."/>
            <person name="Kjeldsen K.U."/>
        </authorList>
    </citation>
    <scope>NUCLEOTIDE SEQUENCE [LARGE SCALE GENOMIC DNA]</scope>
    <source>
        <strain evidence="8">A5</strain>
    </source>
</reference>
<dbReference type="NCBIfam" id="NF003242">
    <property type="entry name" value="PRK04200.1"/>
    <property type="match status" value="1"/>
</dbReference>
<comment type="caution">
    <text evidence="8">The sequence shown here is derived from an EMBL/GenBank/DDBJ whole genome shotgun (WGS) entry which is preliminary data.</text>
</comment>
<dbReference type="NCBIfam" id="TIGR02535">
    <property type="entry name" value="hyp_Hser_kinase"/>
    <property type="match status" value="1"/>
</dbReference>
<proteinExistence type="inferred from homology"/>
<gene>
    <name evidence="8" type="ORF">VU01_10032</name>
</gene>
<evidence type="ECO:0000256" key="3">
    <source>
        <dbReference type="ARBA" id="ARBA00004921"/>
    </source>
</evidence>
<dbReference type="Gene3D" id="3.40.720.10">
    <property type="entry name" value="Alkaline Phosphatase, subunit A"/>
    <property type="match status" value="1"/>
</dbReference>
<keyword evidence="5" id="KW-0324">Glycolysis</keyword>
<dbReference type="GO" id="GO:0046872">
    <property type="term" value="F:metal ion binding"/>
    <property type="evidence" value="ECO:0007669"/>
    <property type="project" value="InterPro"/>
</dbReference>
<name>A0A444JHF1_9BACT</name>
<evidence type="ECO:0000256" key="1">
    <source>
        <dbReference type="ARBA" id="ARBA00000370"/>
    </source>
</evidence>
<protein>
    <submittedName>
        <fullName evidence="8">Phosphoglycerate mutase</fullName>
        <ecNumber evidence="8">5.4.2.12</ecNumber>
    </submittedName>
</protein>
<evidence type="ECO:0000256" key="6">
    <source>
        <dbReference type="ARBA" id="ARBA00023235"/>
    </source>
</evidence>
<dbReference type="InterPro" id="IPR017850">
    <property type="entry name" value="Alkaline_phosphatase_core_sf"/>
</dbReference>
<evidence type="ECO:0000256" key="4">
    <source>
        <dbReference type="ARBA" id="ARBA00005524"/>
    </source>
</evidence>
<dbReference type="GO" id="GO:0004619">
    <property type="term" value="F:phosphoglycerate mutase activity"/>
    <property type="evidence" value="ECO:0007669"/>
    <property type="project" value="UniProtKB-EC"/>
</dbReference>
<dbReference type="CDD" id="cd16011">
    <property type="entry name" value="iPGM_like"/>
    <property type="match status" value="1"/>
</dbReference>
<comment type="catalytic activity">
    <reaction evidence="1">
        <text>(2R)-2-phosphoglycerate = (2R)-3-phosphoglycerate</text>
        <dbReference type="Rhea" id="RHEA:15901"/>
        <dbReference type="ChEBI" id="CHEBI:58272"/>
        <dbReference type="ChEBI" id="CHEBI:58289"/>
        <dbReference type="EC" id="5.4.2.12"/>
    </reaction>
</comment>
<dbReference type="InterPro" id="IPR004456">
    <property type="entry name" value="Pglycerate_mutase_ApgM"/>
</dbReference>
<dbReference type="Pfam" id="PF10143">
    <property type="entry name" value="PhosphMutase"/>
    <property type="match status" value="1"/>
</dbReference>
<evidence type="ECO:0000256" key="2">
    <source>
        <dbReference type="ARBA" id="ARBA00002315"/>
    </source>
</evidence>
<comment type="function">
    <text evidence="2">Catalyzes the interconversion of 2-phosphoglycerate and 3-phosphoglycerate.</text>
</comment>
<dbReference type="PIRSF" id="PIRSF006392">
    <property type="entry name" value="IPGAM_arch"/>
    <property type="match status" value="1"/>
</dbReference>
<organism evidence="8 9">
    <name type="scientific">Candidatus Electrothrix marina</name>
    <dbReference type="NCBI Taxonomy" id="1859130"/>
    <lineage>
        <taxon>Bacteria</taxon>
        <taxon>Pseudomonadati</taxon>
        <taxon>Thermodesulfobacteriota</taxon>
        <taxon>Desulfobulbia</taxon>
        <taxon>Desulfobulbales</taxon>
        <taxon>Desulfobulbaceae</taxon>
        <taxon>Candidatus Electrothrix</taxon>
    </lineage>
</organism>
<dbReference type="GO" id="GO:0006096">
    <property type="term" value="P:glycolytic process"/>
    <property type="evidence" value="ECO:0007669"/>
    <property type="project" value="UniProtKB-KW"/>
</dbReference>
<dbReference type="Pfam" id="PF01676">
    <property type="entry name" value="Metalloenzyme"/>
    <property type="match status" value="1"/>
</dbReference>
<comment type="similarity">
    <text evidence="4">Belongs to the BPG-independent phosphoglycerate mutase family. A-PGAM subfamily.</text>
</comment>
<dbReference type="InterPro" id="IPR006124">
    <property type="entry name" value="Metalloenzyme"/>
</dbReference>
<keyword evidence="6 8" id="KW-0413">Isomerase</keyword>
<feature type="domain" description="Metalloenzyme" evidence="7">
    <location>
        <begin position="1"/>
        <end position="367"/>
    </location>
</feature>
<evidence type="ECO:0000259" key="7">
    <source>
        <dbReference type="Pfam" id="PF01676"/>
    </source>
</evidence>
<dbReference type="PANTHER" id="PTHR31209">
    <property type="entry name" value="COFACTOR-INDEPENDENT PHOSPHOGLYCERATE MUTASE"/>
    <property type="match status" value="1"/>
</dbReference>
<dbReference type="NCBIfam" id="TIGR00306">
    <property type="entry name" value="apgM"/>
    <property type="match status" value="1"/>
</dbReference>
<evidence type="ECO:0000313" key="8">
    <source>
        <dbReference type="EMBL" id="RWX52513.1"/>
    </source>
</evidence>
<keyword evidence="9" id="KW-1185">Reference proteome</keyword>
<sequence length="416" mass="45148">MKYILLIGDGMGDTPVPELGGKTPLEAADKPAIDRLCAAAEPLLVRTVPDGYPPGSDVANLSLLGYEPEKYYTGRAPLEAASMGVAIPEDALAFRCNLVTVEYLDDDCMTMIDYSAGHISSEEAAELIAAVQEACGTDRLCFYPGVSYRHLLIHQGGGADSLRTVPPHDYMDQDVTEFYQQYLGVDYLAELMRISARVLADHPVNQRRQAEGKRPANSIWIWGEGKKPAMNTLQERHGISGSLISAVDLLKGLGVCSGLEVPEVEGATGWLDTNYQGKVDVALDALTRQDFALVHVEAPDEAGHQGSATNKVQAIEDFDAKIVAPIVEEMDRRGEPYRLVVTMDHYTPIARRTHEDWPVPMFIYDSSGVDQPAGTGYTEANIIAAAEQSGLCLDSGAAFFSRFVTPDASKYGERCG</sequence>
<dbReference type="Gene3D" id="3.30.70.2130">
    <property type="entry name" value="Metalloenzyme domain"/>
    <property type="match status" value="1"/>
</dbReference>
<dbReference type="InterPro" id="IPR023665">
    <property type="entry name" value="ApgAM_prokaryotes"/>
</dbReference>
<comment type="pathway">
    <text evidence="3">Carbohydrate degradation.</text>
</comment>
<dbReference type="EMBL" id="MTKS01000003">
    <property type="protein sequence ID" value="RWX52513.1"/>
    <property type="molecule type" value="Genomic_DNA"/>
</dbReference>
<dbReference type="SUPFAM" id="SSF53649">
    <property type="entry name" value="Alkaline phosphatase-like"/>
    <property type="match status" value="1"/>
</dbReference>